<dbReference type="NCBIfam" id="NF047509">
    <property type="entry name" value="Rv3131_FMN_oxido"/>
    <property type="match status" value="1"/>
</dbReference>
<reference evidence="2" key="1">
    <citation type="submission" date="2022-04" db="EMBL/GenBank/DDBJ databases">
        <title>Roseibium sp. CAU 1639 isolated from mud.</title>
        <authorList>
            <person name="Kim W."/>
        </authorList>
    </citation>
    <scope>NUCLEOTIDE SEQUENCE</scope>
    <source>
        <strain evidence="2">CAU 1639</strain>
    </source>
</reference>
<dbReference type="Gene3D" id="3.40.109.10">
    <property type="entry name" value="NADH Oxidase"/>
    <property type="match status" value="1"/>
</dbReference>
<keyword evidence="3" id="KW-1185">Reference proteome</keyword>
<feature type="chain" id="PRO_5046427704" evidence="1">
    <location>
        <begin position="25"/>
        <end position="368"/>
    </location>
</feature>
<name>A0ABT0GRP9_9HYPH</name>
<keyword evidence="1" id="KW-0732">Signal</keyword>
<dbReference type="Proteomes" id="UP001431221">
    <property type="component" value="Unassembled WGS sequence"/>
</dbReference>
<dbReference type="EMBL" id="JALNMJ010000004">
    <property type="protein sequence ID" value="MCK7612126.1"/>
    <property type="molecule type" value="Genomic_DNA"/>
</dbReference>
<organism evidence="2 3">
    <name type="scientific">Roseibium sediminicola</name>
    <dbReference type="NCBI Taxonomy" id="2933272"/>
    <lineage>
        <taxon>Bacteria</taxon>
        <taxon>Pseudomonadati</taxon>
        <taxon>Pseudomonadota</taxon>
        <taxon>Alphaproteobacteria</taxon>
        <taxon>Hyphomicrobiales</taxon>
        <taxon>Stappiaceae</taxon>
        <taxon>Roseibium</taxon>
    </lineage>
</organism>
<proteinExistence type="predicted"/>
<evidence type="ECO:0000256" key="1">
    <source>
        <dbReference type="SAM" id="SignalP"/>
    </source>
</evidence>
<feature type="signal peptide" evidence="1">
    <location>
        <begin position="1"/>
        <end position="24"/>
    </location>
</feature>
<dbReference type="RefSeq" id="WP_248153078.1">
    <property type="nucleotide sequence ID" value="NZ_JALNMJ010000004.1"/>
</dbReference>
<gene>
    <name evidence="2" type="ORF">M0H32_08140</name>
</gene>
<dbReference type="InterPro" id="IPR000415">
    <property type="entry name" value="Nitroreductase-like"/>
</dbReference>
<evidence type="ECO:0000313" key="2">
    <source>
        <dbReference type="EMBL" id="MCK7612126.1"/>
    </source>
</evidence>
<comment type="caution">
    <text evidence="2">The sequence shown here is derived from an EMBL/GenBank/DDBJ whole genome shotgun (WGS) entry which is preliminary data.</text>
</comment>
<evidence type="ECO:0000313" key="3">
    <source>
        <dbReference type="Proteomes" id="UP001431221"/>
    </source>
</evidence>
<dbReference type="SUPFAM" id="SSF55469">
    <property type="entry name" value="FMN-dependent nitroreductase-like"/>
    <property type="match status" value="1"/>
</dbReference>
<sequence length="368" mass="40196">MTLTRRRTLALLGGGMVVAASASAGTFLATRTPQRALQPWQAAGGYDDPRLFALSYALLAPNPHNRQPWLVELEGSDAFVLHRDTTRDLPHTDPFNRQIFVGLGCFLELMTVAATLRGNAAEITLFPEGRDGPVAHVRLMGGASRDPLAGSILDRRSCKEPFEDRPVPDSAAADLAAYGVVITDPETVARIKSLTWEAWLTEMHTHRALKESVDLMRFGKAEINANPDGIDLGGPFLESLMLAGVLTPESQLDPQSTGFKEGVKMYETMLHATPAYVVLTTAGNDRADEIAAGRRWLRLNLETTRLGLALHPVSQALQEYEEMTPHYGAAHRMLAKPGETVQMLGRLGYGPGTARTPRWPLETRILNG</sequence>
<accession>A0ABT0GRP9</accession>
<protein>
    <submittedName>
        <fullName evidence="2">Twin-arginine translocation pathway signal protein</fullName>
    </submittedName>
</protein>